<name>A0A098LSY4_9FLAO</name>
<dbReference type="RefSeq" id="WP_152603846.1">
    <property type="nucleotide sequence ID" value="NZ_BBNY01000010.1"/>
</dbReference>
<dbReference type="AlphaFoldDB" id="A0A098LSY4"/>
<dbReference type="OrthoDB" id="9813410at2"/>
<comment type="caution">
    <text evidence="2">The sequence shown here is derived from an EMBL/GenBank/DDBJ whole genome shotgun (WGS) entry which is preliminary data.</text>
</comment>
<sequence>MKVFYKIAVLFAASILYMPAANAQKEPVPLPENFDYELYMVAKEVDGKKFHGPRASVRLCEKLLDNGTKTDVENVEKMMPGILSGQELNPESPHYGGFRWELEMEQVEDLNAVEFILHSLVPIMILHRDKLSDSTKVNIKKSIRLGLQNIAAMDVDLKYTNIVLKDITNTSLGGELLGDKAIAQRGYDKLKKWLAFTDKSGAAYEYNSLPYSAVAIEVLYRLQKYVKDEETRMLAKLALYRLGLSGALHLHTPTKRWAGPHGRAYHNAVIGDGDTYLLEQSEISSFRDWITDGKLPNWMFPVFEDIQFPDQVVETTGREDDIYTSCFLDENYSFGVGARNMFNQANRYIAWQTNVFSIHYTRPNNPQPGAIYTRYILDDKWLGYFSAGIGRGTSGLLPDEGHFQGLQDKERAIGLYIPYDMGANDFYSSAKSVVAIPRWAKSDEIWVDGKQVEAYPFMVPKDKTIVFKTGDILLGIRPFSLTNLGTAPQIVIDTKDDNTVVLEMYNYKGEAKTFWELAWPGAFYQGELRNGFYSEVSNTSKHTPKEFAKLIDQGSFTDKADPKFTYTGEGNRFWKVGYQRDGRTMSLKVDLLNWFNTPERIINNEFYQMPMLESNRAIQSNSGHLSLNDVELSCGKNSAWLYVSPDQKTVVAAYHGPEPAPFKLNLKNGEVFIKSLASGIVTWENGKVTVDGYKMEGKPKVRGGKLKKWIHG</sequence>
<organism evidence="2 3">
    <name type="scientific">Jejuia pallidilutea</name>
    <dbReference type="NCBI Taxonomy" id="504487"/>
    <lineage>
        <taxon>Bacteria</taxon>
        <taxon>Pseudomonadati</taxon>
        <taxon>Bacteroidota</taxon>
        <taxon>Flavobacteriia</taxon>
        <taxon>Flavobacteriales</taxon>
        <taxon>Flavobacteriaceae</taxon>
        <taxon>Jejuia</taxon>
    </lineage>
</organism>
<evidence type="ECO:0000256" key="1">
    <source>
        <dbReference type="SAM" id="SignalP"/>
    </source>
</evidence>
<dbReference type="EMBL" id="BBNY01000010">
    <property type="protein sequence ID" value="GAL89493.1"/>
    <property type="molecule type" value="Genomic_DNA"/>
</dbReference>
<dbReference type="Proteomes" id="UP000030184">
    <property type="component" value="Unassembled WGS sequence"/>
</dbReference>
<evidence type="ECO:0000313" key="3">
    <source>
        <dbReference type="Proteomes" id="UP000030184"/>
    </source>
</evidence>
<evidence type="ECO:0000313" key="2">
    <source>
        <dbReference type="EMBL" id="GAL89493.1"/>
    </source>
</evidence>
<keyword evidence="1" id="KW-0732">Signal</keyword>
<protein>
    <submittedName>
        <fullName evidence="2">Uncharacterized protein</fullName>
    </submittedName>
</protein>
<proteinExistence type="predicted"/>
<gene>
    <name evidence="2" type="ORF">JCM19538_1730</name>
</gene>
<reference evidence="3" key="1">
    <citation type="journal article" date="2014" name="Genome Announc.">
        <title>Draft Genome Sequence of Marine Flavobacterium Jejuia pallidilutea Strain 11shimoA1 and Pigmentation Mutants.</title>
        <authorList>
            <person name="Takatani N."/>
            <person name="Nakanishi M."/>
            <person name="Meirelles P."/>
            <person name="Mino S."/>
            <person name="Suda W."/>
            <person name="Oshima K."/>
            <person name="Hattori M."/>
            <person name="Ohkuma M."/>
            <person name="Hosokawa M."/>
            <person name="Miyashita K."/>
            <person name="Thompson F.L."/>
            <person name="Niwa A."/>
            <person name="Sawabe T."/>
            <person name="Sawabe T."/>
        </authorList>
    </citation>
    <scope>NUCLEOTIDE SEQUENCE [LARGE SCALE GENOMIC DNA]</scope>
    <source>
        <strain evidence="3">JCM 19538</strain>
    </source>
</reference>
<keyword evidence="3" id="KW-1185">Reference proteome</keyword>
<accession>A0A098LSY4</accession>
<feature type="chain" id="PRO_5001937344" evidence="1">
    <location>
        <begin position="24"/>
        <end position="712"/>
    </location>
</feature>
<feature type="signal peptide" evidence="1">
    <location>
        <begin position="1"/>
        <end position="23"/>
    </location>
</feature>